<accession>J4KRI0</accession>
<keyword evidence="2 4" id="KW-0378">Hydrolase</keyword>
<reference evidence="8 9" key="1">
    <citation type="journal article" date="2012" name="Sci. Rep.">
        <title>Genomic perspectives on the evolution of fungal entomopathogenicity in Beauveria bassiana.</title>
        <authorList>
            <person name="Xiao G."/>
            <person name="Ying S.H."/>
            <person name="Zheng P."/>
            <person name="Wang Z.L."/>
            <person name="Zhang S."/>
            <person name="Xie X.Q."/>
            <person name="Shang Y."/>
            <person name="St Leger R.J."/>
            <person name="Zhao G.P."/>
            <person name="Wang C."/>
            <person name="Feng M.G."/>
        </authorList>
    </citation>
    <scope>NUCLEOTIDE SEQUENCE [LARGE SCALE GENOMIC DNA]</scope>
    <source>
        <strain evidence="8 9">ARSEF 2860</strain>
    </source>
</reference>
<evidence type="ECO:0000256" key="1">
    <source>
        <dbReference type="ARBA" id="ARBA00022670"/>
    </source>
</evidence>
<sequence length="946" mass="105838">MDPDDSRELWKTALGYLASKRPEKTSSPPSLRAERDSAWMRAHAYLRHEAVDEDGPSSSEDIERALGVLENVIQYDFADDSDTNIPNAVPYPKLQTIRNMAKRPNRESHSTLNSTIRVSKRQRENEAVIQELSRWEADAKRRRVVTREEASVVDDMEEPEVGFAILLRRHSESLHQGLRTQWSCVCQKCSGLSVGLALPLRRTSCKEETSFEMFFCVRSFSEITLQEARITVKDVRSNKCMSTFEPGCNSLPEFAHICKSITDSLSQSNRLHLLYDGDRFKRLRPEPKNFGGYQIPQAVSLSVFFQRQQELRGGLSVLPLKAKRILAVILATALLPFLETPWVQPSFSHSNILFFQPLQYGELPSITKPFLDMEHVPLISGNQADDGGAHADPSISRHMVHPNASVLALGILLCELHYCKPVNAWKNEEMGTGDVNSSYYASIDILKSLELDAGVDYYLATKACLQWEYFPAGELTSFESVSVQKLFYQNVIKRLESELFKSWCLRSEDLSCLDARQGQQYWGEIGQEILRQQTTKFGSSAKSDQNFAVSSPPTSLHFTPPNPRAQMPLQFPSHIPTNSQVARPSTERLYLFDASHQKSSENDTSLSDRWMDDLISSLHPHVDAFDATAHPPYVSSRKIANAPTPVKIAILDSGFDPENPLIRTDGHQLDPRIKDARNFVQGTGPYDYRDEIGHGTHALGVILNVAACAEIYIAKVANKEDLGRESYDAITKARSPRCGAAIHHAVTEWDVDIISMSFGIREHNEPMTQAVALALHKQKLMFAAASNDGANFGRAFPAKYTGVFCIHSTDGNGNPSAFNPTADEKDVNFSLLGEHVRSHWPAGRSGHHDSVKVLSGTSVATPIAAGLAAMIMTFVRQQDHGSDAQSDRLGPWLKDAHAMDAVLKSMVRQRRGMGYDYITPHLLMDAQSSRESIYNKIKDIKKHMYH</sequence>
<evidence type="ECO:0000256" key="4">
    <source>
        <dbReference type="PROSITE-ProRule" id="PRU01240"/>
    </source>
</evidence>
<dbReference type="Pfam" id="PF00082">
    <property type="entry name" value="Peptidase_S8"/>
    <property type="match status" value="1"/>
</dbReference>
<dbReference type="PRINTS" id="PR00723">
    <property type="entry name" value="SUBTILISIN"/>
</dbReference>
<dbReference type="PROSITE" id="PS00138">
    <property type="entry name" value="SUBTILASE_SER"/>
    <property type="match status" value="1"/>
</dbReference>
<protein>
    <submittedName>
        <fullName evidence="8">Intracellular serine protease</fullName>
    </submittedName>
</protein>
<dbReference type="HOGENOM" id="CLU_014118_0_0_1"/>
<dbReference type="Proteomes" id="UP000002762">
    <property type="component" value="Unassembled WGS sequence"/>
</dbReference>
<evidence type="ECO:0000259" key="6">
    <source>
        <dbReference type="Pfam" id="PF00082"/>
    </source>
</evidence>
<dbReference type="GeneID" id="19883631"/>
<dbReference type="InterPro" id="IPR023827">
    <property type="entry name" value="Peptidase_S8_Asp-AS"/>
</dbReference>
<keyword evidence="3 4" id="KW-0720">Serine protease</keyword>
<feature type="active site" description="Charge relay system" evidence="4">
    <location>
        <position position="858"/>
    </location>
</feature>
<dbReference type="GO" id="GO:0004252">
    <property type="term" value="F:serine-type endopeptidase activity"/>
    <property type="evidence" value="ECO:0007669"/>
    <property type="project" value="UniProtKB-UniRule"/>
</dbReference>
<evidence type="ECO:0000256" key="3">
    <source>
        <dbReference type="ARBA" id="ARBA00022825"/>
    </source>
</evidence>
<evidence type="ECO:0000256" key="2">
    <source>
        <dbReference type="ARBA" id="ARBA00022801"/>
    </source>
</evidence>
<dbReference type="PROSITE" id="PS00136">
    <property type="entry name" value="SUBTILASE_ASP"/>
    <property type="match status" value="1"/>
</dbReference>
<dbReference type="PROSITE" id="PS51892">
    <property type="entry name" value="SUBTILASE"/>
    <property type="match status" value="1"/>
</dbReference>
<dbReference type="InterPro" id="IPR036852">
    <property type="entry name" value="Peptidase_S8/S53_dom_sf"/>
</dbReference>
<feature type="domain" description="DUF7580" evidence="7">
    <location>
        <begin position="167"/>
        <end position="499"/>
    </location>
</feature>
<dbReference type="EMBL" id="JH725150">
    <property type="protein sequence ID" value="EJP70989.1"/>
    <property type="molecule type" value="Genomic_DNA"/>
</dbReference>
<dbReference type="Gene3D" id="3.40.50.200">
    <property type="entry name" value="Peptidase S8/S53 domain"/>
    <property type="match status" value="1"/>
</dbReference>
<keyword evidence="1 4" id="KW-0645">Protease</keyword>
<proteinExistence type="inferred from homology"/>
<dbReference type="InterPro" id="IPR056002">
    <property type="entry name" value="DUF7580"/>
</dbReference>
<dbReference type="GO" id="GO:0006508">
    <property type="term" value="P:proteolysis"/>
    <property type="evidence" value="ECO:0007669"/>
    <property type="project" value="UniProtKB-KW"/>
</dbReference>
<dbReference type="PANTHER" id="PTHR35186:SF4">
    <property type="entry name" value="PRION-INHIBITION AND PROPAGATION HELO DOMAIN-CONTAINING PROTEIN"/>
    <property type="match status" value="1"/>
</dbReference>
<dbReference type="RefSeq" id="XP_008593938.1">
    <property type="nucleotide sequence ID" value="XM_008595716.1"/>
</dbReference>
<comment type="similarity">
    <text evidence="4 5">Belongs to the peptidase S8 family.</text>
</comment>
<evidence type="ECO:0000313" key="8">
    <source>
        <dbReference type="EMBL" id="EJP70989.1"/>
    </source>
</evidence>
<feature type="domain" description="Peptidase S8/S53" evidence="6">
    <location>
        <begin position="646"/>
        <end position="874"/>
    </location>
</feature>
<gene>
    <name evidence="8" type="ORF">BBA_00619</name>
</gene>
<dbReference type="InterPro" id="IPR000209">
    <property type="entry name" value="Peptidase_S8/S53_dom"/>
</dbReference>
<dbReference type="AlphaFoldDB" id="J4KRI0"/>
<dbReference type="SUPFAM" id="SSF52743">
    <property type="entry name" value="Subtilisin-like"/>
    <property type="match status" value="1"/>
</dbReference>
<dbReference type="STRING" id="655819.J4KRI0"/>
<keyword evidence="9" id="KW-1185">Reference proteome</keyword>
<name>J4KRI0_BEAB2</name>
<dbReference type="InterPro" id="IPR023828">
    <property type="entry name" value="Peptidase_S8_Ser-AS"/>
</dbReference>
<feature type="active site" description="Charge relay system" evidence="4">
    <location>
        <position position="652"/>
    </location>
</feature>
<dbReference type="PANTHER" id="PTHR35186">
    <property type="entry name" value="ANK_REP_REGION DOMAIN-CONTAINING PROTEIN"/>
    <property type="match status" value="1"/>
</dbReference>
<evidence type="ECO:0000313" key="9">
    <source>
        <dbReference type="Proteomes" id="UP000002762"/>
    </source>
</evidence>
<organism evidence="8 9">
    <name type="scientific">Beauveria bassiana (strain ARSEF 2860)</name>
    <name type="common">White muscardine disease fungus</name>
    <name type="synonym">Tritirachium shiotae</name>
    <dbReference type="NCBI Taxonomy" id="655819"/>
    <lineage>
        <taxon>Eukaryota</taxon>
        <taxon>Fungi</taxon>
        <taxon>Dikarya</taxon>
        <taxon>Ascomycota</taxon>
        <taxon>Pezizomycotina</taxon>
        <taxon>Sordariomycetes</taxon>
        <taxon>Hypocreomycetidae</taxon>
        <taxon>Hypocreales</taxon>
        <taxon>Cordycipitaceae</taxon>
        <taxon>Beauveria</taxon>
    </lineage>
</organism>
<dbReference type="InterPro" id="IPR015500">
    <property type="entry name" value="Peptidase_S8_subtilisin-rel"/>
</dbReference>
<evidence type="ECO:0000259" key="7">
    <source>
        <dbReference type="Pfam" id="PF24476"/>
    </source>
</evidence>
<dbReference type="InParanoid" id="J4KRI0"/>
<feature type="active site" description="Charge relay system" evidence="4">
    <location>
        <position position="694"/>
    </location>
</feature>
<evidence type="ECO:0000256" key="5">
    <source>
        <dbReference type="RuleBase" id="RU003355"/>
    </source>
</evidence>
<dbReference type="Pfam" id="PF24476">
    <property type="entry name" value="DUF7580"/>
    <property type="match status" value="1"/>
</dbReference>